<feature type="domain" description="PilZ" evidence="1">
    <location>
        <begin position="12"/>
        <end position="108"/>
    </location>
</feature>
<dbReference type="Gene3D" id="2.40.10.220">
    <property type="entry name" value="predicted glycosyltransferase like domains"/>
    <property type="match status" value="1"/>
</dbReference>
<name>A0A7T5VEZ1_9BACT</name>
<organism evidence="2 3">
    <name type="scientific">Desulfobulbus oligotrophicus</name>
    <dbReference type="NCBI Taxonomy" id="1909699"/>
    <lineage>
        <taxon>Bacteria</taxon>
        <taxon>Pseudomonadati</taxon>
        <taxon>Thermodesulfobacteriota</taxon>
        <taxon>Desulfobulbia</taxon>
        <taxon>Desulfobulbales</taxon>
        <taxon>Desulfobulbaceae</taxon>
        <taxon>Desulfobulbus</taxon>
    </lineage>
</organism>
<evidence type="ECO:0000259" key="1">
    <source>
        <dbReference type="Pfam" id="PF07238"/>
    </source>
</evidence>
<dbReference type="AlphaFoldDB" id="A0A7T5VEZ1"/>
<keyword evidence="3" id="KW-1185">Reference proteome</keyword>
<reference evidence="2 3" key="1">
    <citation type="submission" date="2020-05" db="EMBL/GenBank/DDBJ databases">
        <title>Complete genome of Desulfobulbus oligotrophicus.</title>
        <authorList>
            <person name="Podar M."/>
        </authorList>
    </citation>
    <scope>NUCLEOTIDE SEQUENCE [LARGE SCALE GENOMIC DNA]</scope>
    <source>
        <strain evidence="2 3">Prop6</strain>
    </source>
</reference>
<proteinExistence type="predicted"/>
<gene>
    <name evidence="2" type="ORF">HP555_12020</name>
</gene>
<accession>A0A7T5VEZ1</accession>
<dbReference type="InterPro" id="IPR009875">
    <property type="entry name" value="PilZ_domain"/>
</dbReference>
<dbReference type="Proteomes" id="UP000596092">
    <property type="component" value="Chromosome"/>
</dbReference>
<dbReference type="KEGG" id="dog:HP555_12020"/>
<evidence type="ECO:0000313" key="3">
    <source>
        <dbReference type="Proteomes" id="UP000596092"/>
    </source>
</evidence>
<dbReference type="EMBL" id="CP054140">
    <property type="protein sequence ID" value="QQG66541.1"/>
    <property type="molecule type" value="Genomic_DNA"/>
</dbReference>
<evidence type="ECO:0000313" key="2">
    <source>
        <dbReference type="EMBL" id="QQG66541.1"/>
    </source>
</evidence>
<sequence length="135" mass="15244">MTTIGALAFSPEKRRHPRVIFTRSVKVYVKDQLQGRFRARNLSLSGLYLEEACDLPTGEDLRLELYETGCKSSLILTILARTCRKDAGGAGVQFTHMEDDSFMFLQTMVLYSSDDPIGVAEHFLEDFTSKFTPAR</sequence>
<dbReference type="RefSeq" id="WP_199262821.1">
    <property type="nucleotide sequence ID" value="NZ_CP054140.1"/>
</dbReference>
<protein>
    <submittedName>
        <fullName evidence="2">PilZ domain-containing protein</fullName>
    </submittedName>
</protein>
<dbReference type="SUPFAM" id="SSF141371">
    <property type="entry name" value="PilZ domain-like"/>
    <property type="match status" value="1"/>
</dbReference>
<dbReference type="GO" id="GO:0035438">
    <property type="term" value="F:cyclic-di-GMP binding"/>
    <property type="evidence" value="ECO:0007669"/>
    <property type="project" value="InterPro"/>
</dbReference>
<dbReference type="Pfam" id="PF07238">
    <property type="entry name" value="PilZ"/>
    <property type="match status" value="1"/>
</dbReference>